<proteinExistence type="inferred from homology"/>
<dbReference type="Proteomes" id="UP001552299">
    <property type="component" value="Unassembled WGS sequence"/>
</dbReference>
<evidence type="ECO:0000256" key="2">
    <source>
        <dbReference type="ARBA" id="ARBA00007448"/>
    </source>
</evidence>
<dbReference type="InterPro" id="IPR003593">
    <property type="entry name" value="AAA+_ATPase"/>
</dbReference>
<dbReference type="Pfam" id="PF14363">
    <property type="entry name" value="AAA_assoc"/>
    <property type="match status" value="2"/>
</dbReference>
<dbReference type="InterPro" id="IPR003960">
    <property type="entry name" value="ATPase_AAA_CS"/>
</dbReference>
<dbReference type="Gene3D" id="6.10.280.40">
    <property type="match status" value="2"/>
</dbReference>
<dbReference type="CDD" id="cd19510">
    <property type="entry name" value="RecA-like_BCS1"/>
    <property type="match status" value="2"/>
</dbReference>
<feature type="region of interest" description="Disordered" evidence="5">
    <location>
        <begin position="437"/>
        <end position="476"/>
    </location>
</feature>
<feature type="domain" description="AAA+ ATPase" evidence="6">
    <location>
        <begin position="718"/>
        <end position="855"/>
    </location>
</feature>
<dbReference type="Pfam" id="PF00004">
    <property type="entry name" value="AAA"/>
    <property type="match status" value="2"/>
</dbReference>
<dbReference type="AlphaFoldDB" id="A0ABD0VR15"/>
<keyword evidence="8" id="KW-1185">Reference proteome</keyword>
<dbReference type="InterPro" id="IPR050747">
    <property type="entry name" value="Mitochondrial_chaperone_BCS1"/>
</dbReference>
<evidence type="ECO:0000256" key="1">
    <source>
        <dbReference type="ARBA" id="ARBA00001946"/>
    </source>
</evidence>
<dbReference type="InterPro" id="IPR003959">
    <property type="entry name" value="ATPase_AAA_core"/>
</dbReference>
<dbReference type="InterPro" id="IPR027417">
    <property type="entry name" value="P-loop_NTPase"/>
</dbReference>
<dbReference type="Pfam" id="PF25568">
    <property type="entry name" value="AAA_lid_At3g28540"/>
    <property type="match status" value="2"/>
</dbReference>
<evidence type="ECO:0000256" key="3">
    <source>
        <dbReference type="ARBA" id="ARBA00022842"/>
    </source>
</evidence>
<dbReference type="PANTHER" id="PTHR23070">
    <property type="entry name" value="BCS1 AAA-TYPE ATPASE"/>
    <property type="match status" value="1"/>
</dbReference>
<dbReference type="SUPFAM" id="SSF52540">
    <property type="entry name" value="P-loop containing nucleoside triphosphate hydrolases"/>
    <property type="match status" value="2"/>
</dbReference>
<comment type="cofactor">
    <cofactor evidence="1">
        <name>Mg(2+)</name>
        <dbReference type="ChEBI" id="CHEBI:18420"/>
    </cofactor>
</comment>
<dbReference type="GO" id="GO:0006950">
    <property type="term" value="P:response to stress"/>
    <property type="evidence" value="ECO:0007669"/>
    <property type="project" value="UniProtKB-ARBA"/>
</dbReference>
<reference evidence="7 8" key="1">
    <citation type="journal article" date="2024" name="Plant Biotechnol. J.">
        <title>Dendrobium thyrsiflorum genome and its molecular insights into genes involved in important horticultural traits.</title>
        <authorList>
            <person name="Chen B."/>
            <person name="Wang J.Y."/>
            <person name="Zheng P.J."/>
            <person name="Li K.L."/>
            <person name="Liang Y.M."/>
            <person name="Chen X.F."/>
            <person name="Zhang C."/>
            <person name="Zhao X."/>
            <person name="He X."/>
            <person name="Zhang G.Q."/>
            <person name="Liu Z.J."/>
            <person name="Xu Q."/>
        </authorList>
    </citation>
    <scope>NUCLEOTIDE SEQUENCE [LARGE SCALE GENOMIC DNA]</scope>
    <source>
        <strain evidence="7">GZMU011</strain>
    </source>
</reference>
<comment type="similarity">
    <text evidence="2">Belongs to the AAA ATPase family. BCS1 subfamily.</text>
</comment>
<keyword evidence="3" id="KW-0460">Magnesium</keyword>
<dbReference type="InterPro" id="IPR025753">
    <property type="entry name" value="AAA_N_dom"/>
</dbReference>
<sequence>MESRSKAMETTKNYLTTAASVAASAMLARTVINEFLPSELRSLASTGIHKLFGRVSAEHTIIIRQTEGLNSNELYDAANNYLRTKISPTMKRLRASKSEDKNKVVITFDVGEEIIDIFQGVEYKWKLVSQEETQSNSRYGETSIQVRWFELKFHSKYKDLMLNNYFPHILVRSKEIKAADRQLKITMNKYDEWNYSIELNHPATFETLAMDAELKRTIMEDLARFVKRKEYYKRIGKAWKRGYLLFGPPGTGKSSLIAAIANYLRFDIYDLDLKEICSNSELKTLLIGMPNKSMLVIEDIDCSIDLINRDEEKKTKSNDDEDVTLSGILNCVDGLWSTSGEERIIVFTTNYKDRLDPALLRPGRMDMHIHMGHCGPDGFRVLASNYHCIDDHPRFEEIDEMLKEVKVTPAEVSEELLRSDDVDIALGGLIQLLHKKRKESQEEKRRAEDSHENKQRDGDSKEIEEEKQHVESETGVSDYESIEEIIVDQDWSQDYFTTIASITASTMLARTLLNECLPSELRSLASSSMAKLFSHFSTEHTIIIQQTEGLTPNELYDAASTYLRTKISLSMKRLRASKSEDKNNIIVSLDDGEGLIDIFQGAEYKWKLVSEERESPRGGVDMTVKVKWYELSFHNKYKEITLNAYFPHILERSKDIKAADRRLKLYMNQYESWSSIDLNHPTTLETLALEAELKQTIIEDLARFVKRKQYYKKIGKAWKRGYLLFGPPGTGKSSLVAAIANYLRFDIYDLDLKEVSSNTSLKRLLIAIKNKSVLVIEDIDCSIDLQNRDEEGQDKKKHNKHDVTLSGLLNFIDGLWSTSGEERIIVLTTNYKDRLDPALLRPGRMDKHIQMGYCGPNSFKMLASNYHDIDEHPLFEEIEELLKEVQVTPAEVAEELIRSDDVDICLACLIQLLNKKKKEVQGNKESAKDSQENKEKDGDDKQIDEEKQQVGSKTGVSDWEASEV</sequence>
<name>A0ABD0VR15_DENTH</name>
<evidence type="ECO:0000313" key="7">
    <source>
        <dbReference type="EMBL" id="KAL0924838.1"/>
    </source>
</evidence>
<dbReference type="EMBL" id="JANQDX010000005">
    <property type="protein sequence ID" value="KAL0924838.1"/>
    <property type="molecule type" value="Genomic_DNA"/>
</dbReference>
<gene>
    <name evidence="7" type="ORF">M5K25_005696</name>
</gene>
<evidence type="ECO:0000256" key="5">
    <source>
        <dbReference type="SAM" id="MobiDB-lite"/>
    </source>
</evidence>
<feature type="compositionally biased region" description="Basic and acidic residues" evidence="5">
    <location>
        <begin position="919"/>
        <end position="948"/>
    </location>
</feature>
<protein>
    <recommendedName>
        <fullName evidence="6">AAA+ ATPase domain-containing protein</fullName>
    </recommendedName>
</protein>
<feature type="region of interest" description="Disordered" evidence="5">
    <location>
        <begin position="917"/>
        <end position="964"/>
    </location>
</feature>
<dbReference type="SMART" id="SM00382">
    <property type="entry name" value="AAA"/>
    <property type="match status" value="2"/>
</dbReference>
<evidence type="ECO:0000256" key="4">
    <source>
        <dbReference type="ARBA" id="ARBA00049360"/>
    </source>
</evidence>
<dbReference type="InterPro" id="IPR058017">
    <property type="entry name" value="At3g28540-like_C"/>
</dbReference>
<evidence type="ECO:0000313" key="8">
    <source>
        <dbReference type="Proteomes" id="UP001552299"/>
    </source>
</evidence>
<feature type="compositionally biased region" description="Basic and acidic residues" evidence="5">
    <location>
        <begin position="439"/>
        <end position="472"/>
    </location>
</feature>
<accession>A0ABD0VR15</accession>
<comment type="caution">
    <text evidence="7">The sequence shown here is derived from an EMBL/GenBank/DDBJ whole genome shotgun (WGS) entry which is preliminary data.</text>
</comment>
<organism evidence="7 8">
    <name type="scientific">Dendrobium thyrsiflorum</name>
    <name type="common">Pinecone-like raceme dendrobium</name>
    <name type="synonym">Orchid</name>
    <dbReference type="NCBI Taxonomy" id="117978"/>
    <lineage>
        <taxon>Eukaryota</taxon>
        <taxon>Viridiplantae</taxon>
        <taxon>Streptophyta</taxon>
        <taxon>Embryophyta</taxon>
        <taxon>Tracheophyta</taxon>
        <taxon>Spermatophyta</taxon>
        <taxon>Magnoliopsida</taxon>
        <taxon>Liliopsida</taxon>
        <taxon>Asparagales</taxon>
        <taxon>Orchidaceae</taxon>
        <taxon>Epidendroideae</taxon>
        <taxon>Malaxideae</taxon>
        <taxon>Dendrobiinae</taxon>
        <taxon>Dendrobium</taxon>
    </lineage>
</organism>
<comment type="catalytic activity">
    <reaction evidence="4">
        <text>ATP + H2O = ADP + phosphate + H(+)</text>
        <dbReference type="Rhea" id="RHEA:13065"/>
        <dbReference type="ChEBI" id="CHEBI:15377"/>
        <dbReference type="ChEBI" id="CHEBI:15378"/>
        <dbReference type="ChEBI" id="CHEBI:30616"/>
        <dbReference type="ChEBI" id="CHEBI:43474"/>
        <dbReference type="ChEBI" id="CHEBI:456216"/>
    </reaction>
</comment>
<dbReference type="PROSITE" id="PS00674">
    <property type="entry name" value="AAA"/>
    <property type="match status" value="2"/>
</dbReference>
<feature type="domain" description="AAA+ ATPase" evidence="6">
    <location>
        <begin position="239"/>
        <end position="375"/>
    </location>
</feature>
<dbReference type="Gene3D" id="3.40.50.300">
    <property type="entry name" value="P-loop containing nucleotide triphosphate hydrolases"/>
    <property type="match status" value="2"/>
</dbReference>
<evidence type="ECO:0000259" key="6">
    <source>
        <dbReference type="SMART" id="SM00382"/>
    </source>
</evidence>